<evidence type="ECO:0000313" key="3">
    <source>
        <dbReference type="Proteomes" id="UP001213799"/>
    </source>
</evidence>
<reference evidence="2" key="1">
    <citation type="journal article" date="2023" name="IMA Fungus">
        <title>Comparative genomic study of the Penicillium genus elucidates a diverse pangenome and 15 lateral gene transfer events.</title>
        <authorList>
            <person name="Petersen C."/>
            <person name="Sorensen T."/>
            <person name="Nielsen M.R."/>
            <person name="Sondergaard T.E."/>
            <person name="Sorensen J.L."/>
            <person name="Fitzpatrick D.A."/>
            <person name="Frisvad J.C."/>
            <person name="Nielsen K.L."/>
        </authorList>
    </citation>
    <scope>NUCLEOTIDE SEQUENCE</scope>
    <source>
        <strain evidence="2">IBT 12815</strain>
    </source>
</reference>
<evidence type="ECO:0000259" key="1">
    <source>
        <dbReference type="Pfam" id="PF22980"/>
    </source>
</evidence>
<dbReference type="RefSeq" id="XP_056755261.1">
    <property type="nucleotide sequence ID" value="XM_056895513.1"/>
</dbReference>
<sequence length="95" mass="10490">MTLVNTPGEQAIAFLLTCVQNSQKGKMNWDNVSLVISVNMTPEAAKYYFSIVKNAKEFECSDKYPEIPGDRSWEFVTAEDIGPVVIAADSNDIIA</sequence>
<dbReference type="EMBL" id="JAQJAE010000002">
    <property type="protein sequence ID" value="KAJ5607837.1"/>
    <property type="molecule type" value="Genomic_DNA"/>
</dbReference>
<dbReference type="Proteomes" id="UP001213799">
    <property type="component" value="Unassembled WGS sequence"/>
</dbReference>
<proteinExistence type="predicted"/>
<name>A0AAD6ECK4_9EURO</name>
<accession>A0AAD6ECK4</accession>
<dbReference type="InterPro" id="IPR054505">
    <property type="entry name" value="Myb_DNA-bind_8"/>
</dbReference>
<reference evidence="2" key="2">
    <citation type="submission" date="2023-01" db="EMBL/GenBank/DDBJ databases">
        <authorList>
            <person name="Petersen C."/>
        </authorList>
    </citation>
    <scope>NUCLEOTIDE SEQUENCE</scope>
    <source>
        <strain evidence="2">IBT 12815</strain>
    </source>
</reference>
<organism evidence="2 3">
    <name type="scientific">Penicillium hordei</name>
    <dbReference type="NCBI Taxonomy" id="40994"/>
    <lineage>
        <taxon>Eukaryota</taxon>
        <taxon>Fungi</taxon>
        <taxon>Dikarya</taxon>
        <taxon>Ascomycota</taxon>
        <taxon>Pezizomycotina</taxon>
        <taxon>Eurotiomycetes</taxon>
        <taxon>Eurotiomycetidae</taxon>
        <taxon>Eurotiales</taxon>
        <taxon>Aspergillaceae</taxon>
        <taxon>Penicillium</taxon>
    </lineage>
</organism>
<dbReference type="GeneID" id="81585755"/>
<evidence type="ECO:0000313" key="2">
    <source>
        <dbReference type="EMBL" id="KAJ5607837.1"/>
    </source>
</evidence>
<dbReference type="Pfam" id="PF22980">
    <property type="entry name" value="Myb_DNA-bind_8"/>
    <property type="match status" value="1"/>
</dbReference>
<protein>
    <recommendedName>
        <fullName evidence="1">Myb-like DNA-binding domain-containing protein</fullName>
    </recommendedName>
</protein>
<dbReference type="AlphaFoldDB" id="A0AAD6ECK4"/>
<comment type="caution">
    <text evidence="2">The sequence shown here is derived from an EMBL/GenBank/DDBJ whole genome shotgun (WGS) entry which is preliminary data.</text>
</comment>
<gene>
    <name evidence="2" type="ORF">N7537_004456</name>
</gene>
<feature type="domain" description="Myb-like DNA-binding" evidence="1">
    <location>
        <begin position="9"/>
        <end position="56"/>
    </location>
</feature>
<keyword evidence="3" id="KW-1185">Reference proteome</keyword>